<dbReference type="Proteomes" id="UP000053593">
    <property type="component" value="Unassembled WGS sequence"/>
</dbReference>
<dbReference type="EMBL" id="KN834770">
    <property type="protein sequence ID" value="KIK61816.1"/>
    <property type="molecule type" value="Genomic_DNA"/>
</dbReference>
<protein>
    <submittedName>
        <fullName evidence="1">Uncharacterized protein</fullName>
    </submittedName>
</protein>
<accession>A0A0D0C0V3</accession>
<name>A0A0D0C0V3_9AGAR</name>
<evidence type="ECO:0000313" key="2">
    <source>
        <dbReference type="Proteomes" id="UP000053593"/>
    </source>
</evidence>
<proteinExistence type="predicted"/>
<evidence type="ECO:0000313" key="1">
    <source>
        <dbReference type="EMBL" id="KIK61816.1"/>
    </source>
</evidence>
<keyword evidence="2" id="KW-1185">Reference proteome</keyword>
<dbReference type="HOGENOM" id="CLU_2158707_0_0_1"/>
<dbReference type="AlphaFoldDB" id="A0A0D0C0V3"/>
<organism evidence="1 2">
    <name type="scientific">Collybiopsis luxurians FD-317 M1</name>
    <dbReference type="NCBI Taxonomy" id="944289"/>
    <lineage>
        <taxon>Eukaryota</taxon>
        <taxon>Fungi</taxon>
        <taxon>Dikarya</taxon>
        <taxon>Basidiomycota</taxon>
        <taxon>Agaricomycotina</taxon>
        <taxon>Agaricomycetes</taxon>
        <taxon>Agaricomycetidae</taxon>
        <taxon>Agaricales</taxon>
        <taxon>Marasmiineae</taxon>
        <taxon>Omphalotaceae</taxon>
        <taxon>Collybiopsis</taxon>
        <taxon>Collybiopsis luxurians</taxon>
    </lineage>
</organism>
<reference evidence="1 2" key="1">
    <citation type="submission" date="2014-04" db="EMBL/GenBank/DDBJ databases">
        <title>Evolutionary Origins and Diversification of the Mycorrhizal Mutualists.</title>
        <authorList>
            <consortium name="DOE Joint Genome Institute"/>
            <consortium name="Mycorrhizal Genomics Consortium"/>
            <person name="Kohler A."/>
            <person name="Kuo A."/>
            <person name="Nagy L.G."/>
            <person name="Floudas D."/>
            <person name="Copeland A."/>
            <person name="Barry K.W."/>
            <person name="Cichocki N."/>
            <person name="Veneault-Fourrey C."/>
            <person name="LaButti K."/>
            <person name="Lindquist E.A."/>
            <person name="Lipzen A."/>
            <person name="Lundell T."/>
            <person name="Morin E."/>
            <person name="Murat C."/>
            <person name="Riley R."/>
            <person name="Ohm R."/>
            <person name="Sun H."/>
            <person name="Tunlid A."/>
            <person name="Henrissat B."/>
            <person name="Grigoriev I.V."/>
            <person name="Hibbett D.S."/>
            <person name="Martin F."/>
        </authorList>
    </citation>
    <scope>NUCLEOTIDE SEQUENCE [LARGE SCALE GENOMIC DNA]</scope>
    <source>
        <strain evidence="1 2">FD-317 M1</strain>
    </source>
</reference>
<gene>
    <name evidence="1" type="ORF">GYMLUDRAFT_578788</name>
</gene>
<sequence length="111" mass="12360">MSSICLSSVPRSTLFVEALFGYLLGVVNLSPQQNRYARTFGYFLTGLAGVLSPSRLASLQLQRRGRSWEERGTRKHETGVMALFARQTSLSEKVDNGYETPVCACTMCLLY</sequence>